<dbReference type="Gene3D" id="1.10.630.10">
    <property type="entry name" value="Cytochrome P450"/>
    <property type="match status" value="1"/>
</dbReference>
<dbReference type="PROSITE" id="PS50902">
    <property type="entry name" value="FLAVODOXIN_LIKE"/>
    <property type="match status" value="1"/>
</dbReference>
<evidence type="ECO:0000256" key="6">
    <source>
        <dbReference type="ARBA" id="ARBA00022643"/>
    </source>
</evidence>
<dbReference type="SUPFAM" id="SSF48264">
    <property type="entry name" value="Cytochrome P450"/>
    <property type="match status" value="1"/>
</dbReference>
<keyword evidence="11 14" id="KW-0560">Oxidoreductase</keyword>
<feature type="domain" description="FAD-binding FR-type" evidence="18">
    <location>
        <begin position="674"/>
        <end position="917"/>
    </location>
</feature>
<evidence type="ECO:0000259" key="18">
    <source>
        <dbReference type="PROSITE" id="PS51384"/>
    </source>
</evidence>
<dbReference type="InterPro" id="IPR017938">
    <property type="entry name" value="Riboflavin_synthase-like_b-brl"/>
</dbReference>
<keyword evidence="7 14" id="KW-0479">Metal-binding</keyword>
<dbReference type="Pfam" id="PF00258">
    <property type="entry name" value="Flavodoxin_1"/>
    <property type="match status" value="1"/>
</dbReference>
<dbReference type="InterPro" id="IPR017927">
    <property type="entry name" value="FAD-bd_FR_type"/>
</dbReference>
<dbReference type="Gene3D" id="1.20.990.10">
    <property type="entry name" value="NADPH-cytochrome p450 Reductase, Chain A, domain 3"/>
    <property type="match status" value="1"/>
</dbReference>
<dbReference type="InterPro" id="IPR001128">
    <property type="entry name" value="Cyt_P450"/>
</dbReference>
<accession>A0A6A5YKP8</accession>
<evidence type="ECO:0000256" key="14">
    <source>
        <dbReference type="PIRNR" id="PIRNR000209"/>
    </source>
</evidence>
<dbReference type="Pfam" id="PF00667">
    <property type="entry name" value="FAD_binding_1"/>
    <property type="match status" value="1"/>
</dbReference>
<evidence type="ECO:0000256" key="8">
    <source>
        <dbReference type="ARBA" id="ARBA00022827"/>
    </source>
</evidence>
<dbReference type="PROSITE" id="PS51384">
    <property type="entry name" value="FAD_FR"/>
    <property type="match status" value="1"/>
</dbReference>
<dbReference type="Pfam" id="PF00067">
    <property type="entry name" value="p450"/>
    <property type="match status" value="1"/>
</dbReference>
<dbReference type="EC" id="1.6.2.4" evidence="14"/>
<gene>
    <name evidence="19" type="ORF">BDV96DRAFT_653876</name>
</gene>
<dbReference type="PANTHER" id="PTHR19384">
    <property type="entry name" value="NITRIC OXIDE SYNTHASE-RELATED"/>
    <property type="match status" value="1"/>
</dbReference>
<evidence type="ECO:0000256" key="15">
    <source>
        <dbReference type="PIRSR" id="PIRSR000209-1"/>
    </source>
</evidence>
<organism evidence="19 20">
    <name type="scientific">Lophiotrema nucula</name>
    <dbReference type="NCBI Taxonomy" id="690887"/>
    <lineage>
        <taxon>Eukaryota</taxon>
        <taxon>Fungi</taxon>
        <taxon>Dikarya</taxon>
        <taxon>Ascomycota</taxon>
        <taxon>Pezizomycotina</taxon>
        <taxon>Dothideomycetes</taxon>
        <taxon>Pleosporomycetidae</taxon>
        <taxon>Pleosporales</taxon>
        <taxon>Lophiotremataceae</taxon>
        <taxon>Lophiotrema</taxon>
    </lineage>
</organism>
<dbReference type="InterPro" id="IPR023173">
    <property type="entry name" value="NADPH_Cyt_P450_Rdtase_alpha"/>
</dbReference>
<dbReference type="PROSITE" id="PS00086">
    <property type="entry name" value="CYTOCHROME_P450"/>
    <property type="match status" value="1"/>
</dbReference>
<evidence type="ECO:0000259" key="17">
    <source>
        <dbReference type="PROSITE" id="PS50902"/>
    </source>
</evidence>
<dbReference type="InterPro" id="IPR029039">
    <property type="entry name" value="Flavoprotein-like_sf"/>
</dbReference>
<evidence type="ECO:0000256" key="4">
    <source>
        <dbReference type="ARBA" id="ARBA00022617"/>
    </source>
</evidence>
<dbReference type="Gene3D" id="3.40.50.360">
    <property type="match status" value="1"/>
</dbReference>
<feature type="compositionally biased region" description="Gly residues" evidence="16">
    <location>
        <begin position="464"/>
        <end position="473"/>
    </location>
</feature>
<feature type="binding site" description="axial binding residue" evidence="15">
    <location>
        <position position="408"/>
    </location>
    <ligand>
        <name>heme</name>
        <dbReference type="ChEBI" id="CHEBI:30413"/>
    </ligand>
    <ligandPart>
        <name>Fe</name>
        <dbReference type="ChEBI" id="CHEBI:18248"/>
    </ligandPart>
</feature>
<comment type="cofactor">
    <cofactor evidence="1 14 15">
        <name>heme</name>
        <dbReference type="ChEBI" id="CHEBI:30413"/>
    </cofactor>
</comment>
<dbReference type="GO" id="GO:0050660">
    <property type="term" value="F:flavin adenine dinucleotide binding"/>
    <property type="evidence" value="ECO:0007669"/>
    <property type="project" value="TreeGrafter"/>
</dbReference>
<evidence type="ECO:0000256" key="1">
    <source>
        <dbReference type="ARBA" id="ARBA00001971"/>
    </source>
</evidence>
<dbReference type="PRINTS" id="PR00463">
    <property type="entry name" value="EP450I"/>
</dbReference>
<dbReference type="GO" id="GO:0003958">
    <property type="term" value="F:NADPH-hemoprotein reductase activity"/>
    <property type="evidence" value="ECO:0007669"/>
    <property type="project" value="UniProtKB-UniRule"/>
</dbReference>
<dbReference type="SUPFAM" id="SSF52343">
    <property type="entry name" value="Ferredoxin reductase-like, C-terminal NADP-linked domain"/>
    <property type="match status" value="1"/>
</dbReference>
<evidence type="ECO:0000256" key="2">
    <source>
        <dbReference type="ARBA" id="ARBA00010018"/>
    </source>
</evidence>
<dbReference type="GO" id="GO:0005506">
    <property type="term" value="F:iron ion binding"/>
    <property type="evidence" value="ECO:0007669"/>
    <property type="project" value="UniProtKB-UniRule"/>
</dbReference>
<keyword evidence="12 14" id="KW-0408">Iron</keyword>
<evidence type="ECO:0000256" key="16">
    <source>
        <dbReference type="SAM" id="MobiDB-lite"/>
    </source>
</evidence>
<keyword evidence="4 14" id="KW-0349">Heme</keyword>
<dbReference type="Gene3D" id="2.40.30.10">
    <property type="entry name" value="Translation factors"/>
    <property type="match status" value="1"/>
</dbReference>
<keyword evidence="3 14" id="KW-0813">Transport</keyword>
<dbReference type="FunFam" id="1.10.630.10:FF:000040">
    <property type="entry name" value="Bifunctional cytochrome P450/NADPH--P450 reductase"/>
    <property type="match status" value="1"/>
</dbReference>
<evidence type="ECO:0000256" key="13">
    <source>
        <dbReference type="ARBA" id="ARBA00023033"/>
    </source>
</evidence>
<name>A0A6A5YKP8_9PLEO</name>
<evidence type="ECO:0000256" key="12">
    <source>
        <dbReference type="ARBA" id="ARBA00023004"/>
    </source>
</evidence>
<dbReference type="Proteomes" id="UP000799770">
    <property type="component" value="Unassembled WGS sequence"/>
</dbReference>
<dbReference type="Gene3D" id="3.40.50.80">
    <property type="entry name" value="Nucleotide-binding domain of ferredoxin-NADP reductase (FNR) module"/>
    <property type="match status" value="1"/>
</dbReference>
<protein>
    <recommendedName>
        <fullName evidence="14">Bifunctional cytochrome P450/NADPH--P450 reductase</fullName>
    </recommendedName>
    <domain>
        <recommendedName>
            <fullName evidence="14">Cytochrome P450</fullName>
            <ecNumber evidence="14">1.14.14.1</ecNumber>
        </recommendedName>
    </domain>
    <domain>
        <recommendedName>
            <fullName evidence="14">NADPH--cytochrome P450 reductase</fullName>
            <ecNumber evidence="14">1.6.2.4</ecNumber>
        </recommendedName>
    </domain>
</protein>
<evidence type="ECO:0000256" key="9">
    <source>
        <dbReference type="ARBA" id="ARBA00022857"/>
    </source>
</evidence>
<keyword evidence="10 14" id="KW-0249">Electron transport</keyword>
<dbReference type="Pfam" id="PF00175">
    <property type="entry name" value="NAD_binding_1"/>
    <property type="match status" value="1"/>
</dbReference>
<dbReference type="InterPro" id="IPR003097">
    <property type="entry name" value="CysJ-like_FAD-binding"/>
</dbReference>
<dbReference type="EMBL" id="ML977355">
    <property type="protein sequence ID" value="KAF2107284.1"/>
    <property type="molecule type" value="Genomic_DNA"/>
</dbReference>
<feature type="domain" description="Flavodoxin-like" evidence="17">
    <location>
        <begin position="500"/>
        <end position="640"/>
    </location>
</feature>
<keyword evidence="20" id="KW-1185">Reference proteome</keyword>
<dbReference type="InterPro" id="IPR023206">
    <property type="entry name" value="Bifunctional_P450_P450_red"/>
</dbReference>
<dbReference type="InterPro" id="IPR001433">
    <property type="entry name" value="OxRdtase_FAD/NAD-bd"/>
</dbReference>
<dbReference type="PRINTS" id="PR00385">
    <property type="entry name" value="P450"/>
</dbReference>
<dbReference type="InterPro" id="IPR039261">
    <property type="entry name" value="FNR_nucleotide-bd"/>
</dbReference>
<evidence type="ECO:0000256" key="7">
    <source>
        <dbReference type="ARBA" id="ARBA00022723"/>
    </source>
</evidence>
<dbReference type="GO" id="GO:0070330">
    <property type="term" value="F:aromatase activity"/>
    <property type="evidence" value="ECO:0007669"/>
    <property type="project" value="UniProtKB-UniRule"/>
</dbReference>
<evidence type="ECO:0000313" key="20">
    <source>
        <dbReference type="Proteomes" id="UP000799770"/>
    </source>
</evidence>
<comment type="catalytic activity">
    <reaction evidence="14">
        <text>an organic molecule + reduced [NADPH--hemoprotein reductase] + O2 = an alcohol + oxidized [NADPH--hemoprotein reductase] + H2O + H(+)</text>
        <dbReference type="Rhea" id="RHEA:17149"/>
        <dbReference type="Rhea" id="RHEA-COMP:11964"/>
        <dbReference type="Rhea" id="RHEA-COMP:11965"/>
        <dbReference type="ChEBI" id="CHEBI:15377"/>
        <dbReference type="ChEBI" id="CHEBI:15378"/>
        <dbReference type="ChEBI" id="CHEBI:15379"/>
        <dbReference type="ChEBI" id="CHEBI:30879"/>
        <dbReference type="ChEBI" id="CHEBI:57618"/>
        <dbReference type="ChEBI" id="CHEBI:58210"/>
        <dbReference type="ChEBI" id="CHEBI:142491"/>
        <dbReference type="EC" id="1.14.14.1"/>
    </reaction>
</comment>
<dbReference type="InterPro" id="IPR017972">
    <property type="entry name" value="Cyt_P450_CS"/>
</dbReference>
<dbReference type="SUPFAM" id="SSF63380">
    <property type="entry name" value="Riboflavin synthase domain-like"/>
    <property type="match status" value="1"/>
</dbReference>
<evidence type="ECO:0000313" key="19">
    <source>
        <dbReference type="EMBL" id="KAF2107284.1"/>
    </source>
</evidence>
<keyword evidence="8 14" id="KW-0274">FAD</keyword>
<dbReference type="GO" id="GO:0005829">
    <property type="term" value="C:cytosol"/>
    <property type="evidence" value="ECO:0007669"/>
    <property type="project" value="TreeGrafter"/>
</dbReference>
<keyword evidence="6 14" id="KW-0288">FMN</keyword>
<evidence type="ECO:0000256" key="3">
    <source>
        <dbReference type="ARBA" id="ARBA00022448"/>
    </source>
</evidence>
<dbReference type="InterPro" id="IPR008254">
    <property type="entry name" value="Flavodoxin/NO_synth"/>
</dbReference>
<keyword evidence="9 14" id="KW-0521">NADP</keyword>
<dbReference type="SUPFAM" id="SSF52218">
    <property type="entry name" value="Flavoproteins"/>
    <property type="match status" value="1"/>
</dbReference>
<dbReference type="InterPro" id="IPR002401">
    <property type="entry name" value="Cyt_P450_E_grp-I"/>
</dbReference>
<dbReference type="EC" id="1.14.14.1" evidence="14"/>
<feature type="region of interest" description="Disordered" evidence="16">
    <location>
        <begin position="459"/>
        <end position="494"/>
    </location>
</feature>
<evidence type="ECO:0000256" key="5">
    <source>
        <dbReference type="ARBA" id="ARBA00022630"/>
    </source>
</evidence>
<reference evidence="19" key="1">
    <citation type="journal article" date="2020" name="Stud. Mycol.">
        <title>101 Dothideomycetes genomes: a test case for predicting lifestyles and emergence of pathogens.</title>
        <authorList>
            <person name="Haridas S."/>
            <person name="Albert R."/>
            <person name="Binder M."/>
            <person name="Bloem J."/>
            <person name="Labutti K."/>
            <person name="Salamov A."/>
            <person name="Andreopoulos B."/>
            <person name="Baker S."/>
            <person name="Barry K."/>
            <person name="Bills G."/>
            <person name="Bluhm B."/>
            <person name="Cannon C."/>
            <person name="Castanera R."/>
            <person name="Culley D."/>
            <person name="Daum C."/>
            <person name="Ezra D."/>
            <person name="Gonzalez J."/>
            <person name="Henrissat B."/>
            <person name="Kuo A."/>
            <person name="Liang C."/>
            <person name="Lipzen A."/>
            <person name="Lutzoni F."/>
            <person name="Magnuson J."/>
            <person name="Mondo S."/>
            <person name="Nolan M."/>
            <person name="Ohm R."/>
            <person name="Pangilinan J."/>
            <person name="Park H.-J."/>
            <person name="Ramirez L."/>
            <person name="Alfaro M."/>
            <person name="Sun H."/>
            <person name="Tritt A."/>
            <person name="Yoshinaga Y."/>
            <person name="Zwiers L.-H."/>
            <person name="Turgeon B."/>
            <person name="Goodwin S."/>
            <person name="Spatafora J."/>
            <person name="Crous P."/>
            <person name="Grigoriev I."/>
        </authorList>
    </citation>
    <scope>NUCLEOTIDE SEQUENCE</scope>
    <source>
        <strain evidence="19">CBS 627.86</strain>
    </source>
</reference>
<dbReference type="PANTHER" id="PTHR19384:SF127">
    <property type="entry name" value="BIFUNCTIONAL CYTOCHROME P450_NADPH--P450 REDUCTASE"/>
    <property type="match status" value="1"/>
</dbReference>
<proteinExistence type="inferred from homology"/>
<comment type="similarity">
    <text evidence="2 14">In the N-terminal section; belongs to the cytochrome P450 family.</text>
</comment>
<dbReference type="InterPro" id="IPR036396">
    <property type="entry name" value="Cyt_P450_sf"/>
</dbReference>
<comment type="cofactor">
    <cofactor evidence="14">
        <name>FAD</name>
        <dbReference type="ChEBI" id="CHEBI:57692"/>
    </cofactor>
    <cofactor evidence="14">
        <name>FMN</name>
        <dbReference type="ChEBI" id="CHEBI:58210"/>
    </cofactor>
</comment>
<dbReference type="GO" id="GO:0020037">
    <property type="term" value="F:heme binding"/>
    <property type="evidence" value="ECO:0007669"/>
    <property type="project" value="UniProtKB-UniRule"/>
</dbReference>
<dbReference type="CDD" id="cd11068">
    <property type="entry name" value="CYP120A1"/>
    <property type="match status" value="1"/>
</dbReference>
<evidence type="ECO:0000256" key="11">
    <source>
        <dbReference type="ARBA" id="ARBA00023002"/>
    </source>
</evidence>
<dbReference type="AlphaFoldDB" id="A0A6A5YKP8"/>
<keyword evidence="5 14" id="KW-0285">Flavoprotein</keyword>
<evidence type="ECO:0000256" key="10">
    <source>
        <dbReference type="ARBA" id="ARBA00022982"/>
    </source>
</evidence>
<dbReference type="GO" id="GO:0010181">
    <property type="term" value="F:FMN binding"/>
    <property type="evidence" value="ECO:0007669"/>
    <property type="project" value="UniProtKB-UniRule"/>
</dbReference>
<dbReference type="OrthoDB" id="1470350at2759"/>
<dbReference type="PIRSF" id="PIRSF000209">
    <property type="entry name" value="Bifunctional_P450_P450R"/>
    <property type="match status" value="1"/>
</dbReference>
<keyword evidence="13 14" id="KW-0503">Monooxygenase</keyword>
<dbReference type="CDD" id="cd06206">
    <property type="entry name" value="bifunctional_CYPOR"/>
    <property type="match status" value="1"/>
</dbReference>
<comment type="catalytic activity">
    <reaction evidence="14">
        <text>2 oxidized [cytochrome P450] + NADPH = 2 reduced [cytochrome P450] + NADP(+) + H(+)</text>
        <dbReference type="Rhea" id="RHEA:24040"/>
        <dbReference type="Rhea" id="RHEA-COMP:14627"/>
        <dbReference type="Rhea" id="RHEA-COMP:14628"/>
        <dbReference type="ChEBI" id="CHEBI:15378"/>
        <dbReference type="ChEBI" id="CHEBI:55376"/>
        <dbReference type="ChEBI" id="CHEBI:57783"/>
        <dbReference type="ChEBI" id="CHEBI:58349"/>
        <dbReference type="ChEBI" id="CHEBI:60344"/>
        <dbReference type="EC" id="1.6.2.4"/>
    </reaction>
</comment>
<sequence length="1077" mass="119731">MASSDSGLPIPQPPKHWLLGNLGEIDSSNNAGSMWRLADLYGEIFRLDLAGRRVIVCSSYELVNDLCDSERFEKPVSGALEQVRVLTKDGLFTAYPGEHNWGVAHRLLMPVFGPMGIRKMFGGMMDIASQMLLQWDRFGPDHEIDTADNFTRLTFDMIGLCAFGYRFNNFYREDAHPFVTQMGDVLMEAGKRANRLAIENRLRIFSAQQTAENVAAMHALCDEIIADRKAHPQPDLQDLLNPMLQGKDPKTGESMTEENIRYNMVTFLVAGHETTSGTLGFLFYHLLKNPEKYMAAQREVDEVLGDGPFEPKHLSKLNYVRYSVFETLRYMGPISIISKHALKTDKIAGKYKVEPSDAILLNLKPFHHDAAVWGNDADDFRPERWLNGGAEALPKNSFKAFGDGERACIGRGFAEQEMIMVVAMILQNFQLEMADPSYELWPKVTLTLKPGGFKIKARRRPGRNLGGNLGGGMAKSSQSQQLKGLASGTPDKPEQNLKPIMVLYGSQAGTCKAYADELKSNAARYGFNASVDTMDSATEHVPKDQPIIIISPSYEGKPADNARKFVTWLEGNVSSKIFEGVKYAVFSVGNSDWVNTYHKVPKLVDEHFEKMGATRFTETGYVDVKEDIMGPWEQWTEVMWEALRKASGITTQVSSGALQAEIKAPSFASHLGGREIGYATVKANNNLGGEEVGLPKKHMEVELPLGTSYQAGDYLVILPTNRIENVKRVWKRFNVAPDDDVVVSGTNKAFLSPDVSISLFDLLMTRVELGTPASQKQIQALAEATPESKRAKLLELTKDHAYKKDILNKRCTILDLLEDHPDCALSFSQYLDMLKPLTPRQYSISSSPLANVQFVEDAQGGAIQKLTASITYDVHDEPALSGHGTFHGVASSYLARQEVGERVRCFTRATNVNFHLPLDLKTPVILVCAGTGIAPMRAFIQERAAIKAARGQDLGPAILYFGCRHYEKDFIYASELQKWQAEGAVSVRPCFSKVAPAGSHTAKYVPDRMWEDREELAKLFGEDGAKIFVCGSARKLGKSTAEVCKKIYRETSGGDEGSAEEWFESVREERYVSDTFE</sequence>